<dbReference type="PROSITE" id="PS50825">
    <property type="entry name" value="HYR"/>
    <property type="match status" value="1"/>
</dbReference>
<accession>A0A9Q0Y8P0</accession>
<dbReference type="InterPro" id="IPR043555">
    <property type="entry name" value="SRPX-like"/>
</dbReference>
<gene>
    <name evidence="4" type="ORF">HOLleu_44664</name>
</gene>
<evidence type="ECO:0000313" key="4">
    <source>
        <dbReference type="EMBL" id="KAJ8017722.1"/>
    </source>
</evidence>
<dbReference type="PANTHER" id="PTHR46343">
    <property type="entry name" value="HYR DOMAIN-CONTAINING PROTEIN"/>
    <property type="match status" value="1"/>
</dbReference>
<dbReference type="InterPro" id="IPR000436">
    <property type="entry name" value="Sushi_SCR_CCP_dom"/>
</dbReference>
<evidence type="ECO:0000256" key="1">
    <source>
        <dbReference type="ARBA" id="ARBA00022737"/>
    </source>
</evidence>
<dbReference type="AlphaFoldDB" id="A0A9Q0Y8P0"/>
<dbReference type="InterPro" id="IPR035976">
    <property type="entry name" value="Sushi/SCR/CCP_sf"/>
</dbReference>
<protein>
    <submittedName>
        <fullName evidence="4">Sushi-repeat-containing protein SRPX</fullName>
    </submittedName>
</protein>
<dbReference type="Proteomes" id="UP001152320">
    <property type="component" value="Unassembled WGS sequence"/>
</dbReference>
<feature type="domain" description="HYR" evidence="3">
    <location>
        <begin position="98"/>
        <end position="189"/>
    </location>
</feature>
<organism evidence="4 5">
    <name type="scientific">Holothuria leucospilota</name>
    <name type="common">Black long sea cucumber</name>
    <name type="synonym">Mertensiothuria leucospilota</name>
    <dbReference type="NCBI Taxonomy" id="206669"/>
    <lineage>
        <taxon>Eukaryota</taxon>
        <taxon>Metazoa</taxon>
        <taxon>Echinodermata</taxon>
        <taxon>Eleutherozoa</taxon>
        <taxon>Echinozoa</taxon>
        <taxon>Holothuroidea</taxon>
        <taxon>Aspidochirotacea</taxon>
        <taxon>Aspidochirotida</taxon>
        <taxon>Holothuriidae</taxon>
        <taxon>Holothuria</taxon>
    </lineage>
</organism>
<evidence type="ECO:0000259" key="3">
    <source>
        <dbReference type="PROSITE" id="PS50825"/>
    </source>
</evidence>
<dbReference type="Pfam" id="PF02494">
    <property type="entry name" value="HYR"/>
    <property type="match status" value="1"/>
</dbReference>
<dbReference type="Pfam" id="PF00084">
    <property type="entry name" value="Sushi"/>
    <property type="match status" value="1"/>
</dbReference>
<reference evidence="4" key="1">
    <citation type="submission" date="2021-10" db="EMBL/GenBank/DDBJ databases">
        <title>Tropical sea cucumber genome reveals ecological adaptation and Cuvierian tubules defense mechanism.</title>
        <authorList>
            <person name="Chen T."/>
        </authorList>
    </citation>
    <scope>NUCLEOTIDE SEQUENCE</scope>
    <source>
        <strain evidence="4">Nanhai2018</strain>
        <tissue evidence="4">Muscle</tissue>
    </source>
</reference>
<sequence length="189" mass="20352">MPTVGSEVTCLANDNGSGRWEGTFLTVCDPVKCVPFDPPEHGFIQGCSHEGMGTDTTESQVFPSVCTAACDDGYTPFGSVNRNCLISGIWDGLPLDCLDVTAPSIVCPDPITEFAQPRNNFVVSDFSWEPLQVVDVSPPVDVRLLSINSVGEGENRTTVFTEGLYSFLYLAVDQEGNEDTCTVDLTVRG</sequence>
<dbReference type="SUPFAM" id="SSF57535">
    <property type="entry name" value="Complement control module/SCR domain"/>
    <property type="match status" value="1"/>
</dbReference>
<keyword evidence="5" id="KW-1185">Reference proteome</keyword>
<evidence type="ECO:0000256" key="2">
    <source>
        <dbReference type="ARBA" id="ARBA00023157"/>
    </source>
</evidence>
<dbReference type="EMBL" id="JAIZAY010001091">
    <property type="protein sequence ID" value="KAJ8017722.1"/>
    <property type="molecule type" value="Genomic_DNA"/>
</dbReference>
<name>A0A9Q0Y8P0_HOLLE</name>
<dbReference type="CDD" id="cd00033">
    <property type="entry name" value="CCP"/>
    <property type="match status" value="1"/>
</dbReference>
<dbReference type="OrthoDB" id="10066368at2759"/>
<dbReference type="InterPro" id="IPR003410">
    <property type="entry name" value="HYR_dom"/>
</dbReference>
<dbReference type="Gene3D" id="2.10.70.10">
    <property type="entry name" value="Complement Module, domain 1"/>
    <property type="match status" value="1"/>
</dbReference>
<proteinExistence type="predicted"/>
<keyword evidence="2" id="KW-1015">Disulfide bond</keyword>
<comment type="caution">
    <text evidence="4">The sequence shown here is derived from an EMBL/GenBank/DDBJ whole genome shotgun (WGS) entry which is preliminary data.</text>
</comment>
<evidence type="ECO:0000313" key="5">
    <source>
        <dbReference type="Proteomes" id="UP001152320"/>
    </source>
</evidence>
<dbReference type="PANTHER" id="PTHR46343:SF2">
    <property type="entry name" value="SUSHI_VON WILLEBRAND FACTOR TYPE A_EGF_PENTRAXIN DOMAIN-CONTAINING 1"/>
    <property type="match status" value="1"/>
</dbReference>
<keyword evidence="1" id="KW-0677">Repeat</keyword>